<proteinExistence type="predicted"/>
<accession>S8BAY8</accession>
<dbReference type="Proteomes" id="UP000015100">
    <property type="component" value="Unassembled WGS sequence"/>
</dbReference>
<dbReference type="OMA" id="ERYLFRM"/>
<dbReference type="OrthoDB" id="2596908at2759"/>
<protein>
    <submittedName>
        <fullName evidence="3">Uncharacterized protein</fullName>
    </submittedName>
</protein>
<feature type="chain" id="PRO_5004548301" evidence="2">
    <location>
        <begin position="21"/>
        <end position="444"/>
    </location>
</feature>
<keyword evidence="2" id="KW-0732">Signal</keyword>
<dbReference type="AlphaFoldDB" id="S8BAY8"/>
<keyword evidence="1" id="KW-1133">Transmembrane helix</keyword>
<dbReference type="HOGENOM" id="CLU_616800_0_0_1"/>
<feature type="signal peptide" evidence="2">
    <location>
        <begin position="1"/>
        <end position="20"/>
    </location>
</feature>
<feature type="transmembrane region" description="Helical" evidence="1">
    <location>
        <begin position="398"/>
        <end position="424"/>
    </location>
</feature>
<evidence type="ECO:0000256" key="1">
    <source>
        <dbReference type="SAM" id="Phobius"/>
    </source>
</evidence>
<dbReference type="EMBL" id="AQGS01000935">
    <property type="protein sequence ID" value="EPS36298.1"/>
    <property type="molecule type" value="Genomic_DNA"/>
</dbReference>
<gene>
    <name evidence="3" type="ORF">H072_10189</name>
</gene>
<evidence type="ECO:0000313" key="3">
    <source>
        <dbReference type="EMBL" id="EPS36298.1"/>
    </source>
</evidence>
<name>S8BAY8_DACHA</name>
<keyword evidence="1" id="KW-0472">Membrane</keyword>
<reference evidence="3 4" key="1">
    <citation type="journal article" date="2013" name="PLoS Genet.">
        <title>Genomic mechanisms accounting for the adaptation to parasitism in nematode-trapping fungi.</title>
        <authorList>
            <person name="Meerupati T."/>
            <person name="Andersson K.M."/>
            <person name="Friman E."/>
            <person name="Kumar D."/>
            <person name="Tunlid A."/>
            <person name="Ahren D."/>
        </authorList>
    </citation>
    <scope>NUCLEOTIDE SEQUENCE [LARGE SCALE GENOMIC DNA]</scope>
    <source>
        <strain evidence="3 4">CBS 200.50</strain>
    </source>
</reference>
<comment type="caution">
    <text evidence="3">The sequence shown here is derived from an EMBL/GenBank/DDBJ whole genome shotgun (WGS) entry which is preliminary data.</text>
</comment>
<keyword evidence="4" id="KW-1185">Reference proteome</keyword>
<organism evidence="3 4">
    <name type="scientific">Dactylellina haptotyla (strain CBS 200.50)</name>
    <name type="common">Nematode-trapping fungus</name>
    <name type="synonym">Monacrosporium haptotylum</name>
    <dbReference type="NCBI Taxonomy" id="1284197"/>
    <lineage>
        <taxon>Eukaryota</taxon>
        <taxon>Fungi</taxon>
        <taxon>Dikarya</taxon>
        <taxon>Ascomycota</taxon>
        <taxon>Pezizomycotina</taxon>
        <taxon>Orbiliomycetes</taxon>
        <taxon>Orbiliales</taxon>
        <taxon>Orbiliaceae</taxon>
        <taxon>Dactylellina</taxon>
    </lineage>
</organism>
<dbReference type="STRING" id="1284197.S8BAY8"/>
<sequence length="444" mass="46220">MRSRISSAGFLLSLLASAYADPYPSAIDGSSGTADIQARSEGSGLSFLGAMRGLQKHDSIVSVFKRNLREMDEAMALLYPRQVATIPTDPKTGNTGTANFDLAAWDAEVIDACDDHMMLFGSLVNKKTDPAGVGVCYNIPFYNATSGDFASDIRLWKIADGTADWEAIGTKFSLSVVYQGATFKIASAAGNGTASISGNTANTSQAPANLNIAAKVVGNAIKKPVGGGAAANDMVGPPPKGDKASFAIKAASKTSSASKKSAKTSAKAASKTTSASAAKGSTAMIGKRMEMAQMQEAPAGADAVAFEIKLLQTMRFVGKVNPDVMKNATIAKNPAIMKLVLTPSILLVAKDASGKPMNASVAAAQIQFVTGAFSNITAPAAAAAPFVLPGTFIAIFPIGLYLFTAYMILFLLVVGWGTVERYLFRMSFRKRSAMSSGRDGQGKI</sequence>
<evidence type="ECO:0000313" key="4">
    <source>
        <dbReference type="Proteomes" id="UP000015100"/>
    </source>
</evidence>
<keyword evidence="1" id="KW-0812">Transmembrane</keyword>
<reference evidence="4" key="2">
    <citation type="submission" date="2013-04" db="EMBL/GenBank/DDBJ databases">
        <title>Genomic mechanisms accounting for the adaptation to parasitism in nematode-trapping fungi.</title>
        <authorList>
            <person name="Ahren D.G."/>
        </authorList>
    </citation>
    <scope>NUCLEOTIDE SEQUENCE [LARGE SCALE GENOMIC DNA]</scope>
    <source>
        <strain evidence="4">CBS 200.50</strain>
    </source>
</reference>
<evidence type="ECO:0000256" key="2">
    <source>
        <dbReference type="SAM" id="SignalP"/>
    </source>
</evidence>
<dbReference type="eggNOG" id="ENOG502S2FQ">
    <property type="taxonomic scope" value="Eukaryota"/>
</dbReference>